<dbReference type="HOGENOM" id="CLU_1694708_0_0_6"/>
<sequence length="155" mass="17712">MKRKLALVIAVLCVAYLWIANKPAQFRAEYIAILHYLNSVNDKITIDVIVDGSCIELMPENQKFCHEVQQQMEEAGVYRLLYSNQETKHLDLIVSTSPISGSRSFVFSENGETEETQVDNLEKSIKEAKKTSNLSIHLCGKLDQKGWFECYNYDS</sequence>
<reference evidence="1 2" key="2">
    <citation type="journal article" date="2011" name="Stand. Genomic Sci.">
        <title>Complete genome sequence of Tolumonas auensis type strain (TA 4).</title>
        <authorList>
            <person name="Chertkov O."/>
            <person name="Copeland A."/>
            <person name="Lucas S."/>
            <person name="Lapidus A."/>
            <person name="Berry K.W."/>
            <person name="Detter J.C."/>
            <person name="Del Rio T.G."/>
            <person name="Hammon N."/>
            <person name="Dalin E."/>
            <person name="Tice H."/>
            <person name="Pitluck S."/>
            <person name="Richardson P."/>
            <person name="Bruce D."/>
            <person name="Goodwin L."/>
            <person name="Han C."/>
            <person name="Tapia R."/>
            <person name="Saunders E."/>
            <person name="Schmutz J."/>
            <person name="Brettin T."/>
            <person name="Larimer F."/>
            <person name="Land M."/>
            <person name="Hauser L."/>
            <person name="Spring S."/>
            <person name="Rohde M."/>
            <person name="Kyrpides N.C."/>
            <person name="Ivanova N."/>
            <person name="Goker M."/>
            <person name="Beller H.R."/>
            <person name="Klenk H.P."/>
            <person name="Woyke T."/>
        </authorList>
    </citation>
    <scope>NUCLEOTIDE SEQUENCE [LARGE SCALE GENOMIC DNA]</scope>
    <source>
        <strain evidence="2">DSM 9187 / TA4</strain>
    </source>
</reference>
<dbReference type="Proteomes" id="UP000009073">
    <property type="component" value="Chromosome"/>
</dbReference>
<dbReference type="KEGG" id="tau:Tola_3036"/>
<proteinExistence type="predicted"/>
<dbReference type="AlphaFoldDB" id="C4LD94"/>
<name>C4LD94_TOLAT</name>
<protein>
    <submittedName>
        <fullName evidence="1">Uncharacterized protein</fullName>
    </submittedName>
</protein>
<reference evidence="2" key="1">
    <citation type="submission" date="2009-05" db="EMBL/GenBank/DDBJ databases">
        <title>Complete sequence of Tolumonas auensis DSM 9187.</title>
        <authorList>
            <consortium name="US DOE Joint Genome Institute"/>
            <person name="Lucas S."/>
            <person name="Copeland A."/>
            <person name="Lapidus A."/>
            <person name="Glavina del Rio T."/>
            <person name="Tice H."/>
            <person name="Bruce D."/>
            <person name="Goodwin L."/>
            <person name="Pitluck S."/>
            <person name="Chertkov O."/>
            <person name="Brettin T."/>
            <person name="Detter J.C."/>
            <person name="Han C."/>
            <person name="Larimer F."/>
            <person name="Land M."/>
            <person name="Hauser L."/>
            <person name="Kyrpides N."/>
            <person name="Mikhailova N."/>
            <person name="Spring S."/>
            <person name="Beller H."/>
        </authorList>
    </citation>
    <scope>NUCLEOTIDE SEQUENCE [LARGE SCALE GENOMIC DNA]</scope>
    <source>
        <strain evidence="2">DSM 9187 / TA4</strain>
    </source>
</reference>
<dbReference type="EMBL" id="CP001616">
    <property type="protein sequence ID" value="ACQ94625.1"/>
    <property type="molecule type" value="Genomic_DNA"/>
</dbReference>
<keyword evidence="2" id="KW-1185">Reference proteome</keyword>
<accession>C4LD94</accession>
<organism evidence="1 2">
    <name type="scientific">Tolumonas auensis (strain DSM 9187 / NBRC 110442 / TA 4)</name>
    <dbReference type="NCBI Taxonomy" id="595494"/>
    <lineage>
        <taxon>Bacteria</taxon>
        <taxon>Pseudomonadati</taxon>
        <taxon>Pseudomonadota</taxon>
        <taxon>Gammaproteobacteria</taxon>
        <taxon>Aeromonadales</taxon>
        <taxon>Aeromonadaceae</taxon>
        <taxon>Tolumonas</taxon>
    </lineage>
</organism>
<evidence type="ECO:0000313" key="1">
    <source>
        <dbReference type="EMBL" id="ACQ94625.1"/>
    </source>
</evidence>
<dbReference type="RefSeq" id="WP_015880074.1">
    <property type="nucleotide sequence ID" value="NC_012691.1"/>
</dbReference>
<gene>
    <name evidence="1" type="ordered locus">Tola_3036</name>
</gene>
<evidence type="ECO:0000313" key="2">
    <source>
        <dbReference type="Proteomes" id="UP000009073"/>
    </source>
</evidence>
<dbReference type="STRING" id="595494.Tola_3036"/>